<name>A0AC34QSE8_9BILA</name>
<proteinExistence type="predicted"/>
<evidence type="ECO:0000313" key="1">
    <source>
        <dbReference type="Proteomes" id="UP000887576"/>
    </source>
</evidence>
<organism evidence="1 2">
    <name type="scientific">Panagrolaimus sp. JU765</name>
    <dbReference type="NCBI Taxonomy" id="591449"/>
    <lineage>
        <taxon>Eukaryota</taxon>
        <taxon>Metazoa</taxon>
        <taxon>Ecdysozoa</taxon>
        <taxon>Nematoda</taxon>
        <taxon>Chromadorea</taxon>
        <taxon>Rhabditida</taxon>
        <taxon>Tylenchina</taxon>
        <taxon>Panagrolaimomorpha</taxon>
        <taxon>Panagrolaimoidea</taxon>
        <taxon>Panagrolaimidae</taxon>
        <taxon>Panagrolaimus</taxon>
    </lineage>
</organism>
<dbReference type="WBParaSite" id="JU765_v2.g1875.t1">
    <property type="protein sequence ID" value="JU765_v2.g1875.t1"/>
    <property type="gene ID" value="JU765_v2.g1875"/>
</dbReference>
<reference evidence="2" key="1">
    <citation type="submission" date="2022-11" db="UniProtKB">
        <authorList>
            <consortium name="WormBaseParasite"/>
        </authorList>
    </citation>
    <scope>IDENTIFICATION</scope>
</reference>
<accession>A0AC34QSE8</accession>
<dbReference type="Proteomes" id="UP000887576">
    <property type="component" value="Unplaced"/>
</dbReference>
<sequence>MSHSPPSPPFHYVNAPGILWNGSGAFIRGEYLFQDGNNVLADPYGYYGYPAANGQVANVQGSDIRPNGIFKESEIVDLPAPPRYKSSLVM</sequence>
<evidence type="ECO:0000313" key="2">
    <source>
        <dbReference type="WBParaSite" id="JU765_v2.g1875.t1"/>
    </source>
</evidence>
<protein>
    <submittedName>
        <fullName evidence="2">Uncharacterized protein</fullName>
    </submittedName>
</protein>